<evidence type="ECO:0000256" key="3">
    <source>
        <dbReference type="ARBA" id="ARBA00023237"/>
    </source>
</evidence>
<evidence type="ECO:0000256" key="4">
    <source>
        <dbReference type="RuleBase" id="RU003357"/>
    </source>
</evidence>
<dbReference type="SUPFAM" id="SSF56935">
    <property type="entry name" value="Porins"/>
    <property type="match status" value="1"/>
</dbReference>
<dbReference type="InterPro" id="IPR012910">
    <property type="entry name" value="Plug_dom"/>
</dbReference>
<dbReference type="EMBL" id="SHBO01000029">
    <property type="protein sequence ID" value="RZO06189.1"/>
    <property type="molecule type" value="Genomic_DNA"/>
</dbReference>
<gene>
    <name evidence="7" type="ORF">EVB02_02765</name>
</gene>
<evidence type="ECO:0000256" key="1">
    <source>
        <dbReference type="ARBA" id="ARBA00004442"/>
    </source>
</evidence>
<proteinExistence type="inferred from homology"/>
<protein>
    <submittedName>
        <fullName evidence="7">TonB-dependent receptor</fullName>
    </submittedName>
</protein>
<organism evidence="7 8">
    <name type="scientific">SAR92 clade bacterium</name>
    <dbReference type="NCBI Taxonomy" id="2315479"/>
    <lineage>
        <taxon>Bacteria</taxon>
        <taxon>Pseudomonadati</taxon>
        <taxon>Pseudomonadota</taxon>
        <taxon>Gammaproteobacteria</taxon>
        <taxon>Cellvibrionales</taxon>
        <taxon>Porticoccaceae</taxon>
        <taxon>SAR92 clade</taxon>
    </lineage>
</organism>
<dbReference type="Pfam" id="PF07715">
    <property type="entry name" value="Plug"/>
    <property type="match status" value="1"/>
</dbReference>
<dbReference type="Proteomes" id="UP000318148">
    <property type="component" value="Unassembled WGS sequence"/>
</dbReference>
<evidence type="ECO:0000313" key="8">
    <source>
        <dbReference type="Proteomes" id="UP000318148"/>
    </source>
</evidence>
<dbReference type="Gene3D" id="2.170.130.10">
    <property type="entry name" value="TonB-dependent receptor, plug domain"/>
    <property type="match status" value="1"/>
</dbReference>
<evidence type="ECO:0000256" key="2">
    <source>
        <dbReference type="ARBA" id="ARBA00023136"/>
    </source>
</evidence>
<dbReference type="PANTHER" id="PTHR40980:SF3">
    <property type="entry name" value="TONB-DEPENDENT RECEPTOR-LIKE BETA-BARREL DOMAIN-CONTAINING PROTEIN"/>
    <property type="match status" value="1"/>
</dbReference>
<keyword evidence="2 4" id="KW-0472">Membrane</keyword>
<keyword evidence="4" id="KW-0798">TonB box</keyword>
<evidence type="ECO:0000313" key="7">
    <source>
        <dbReference type="EMBL" id="RZO06189.1"/>
    </source>
</evidence>
<comment type="caution">
    <text evidence="7">The sequence shown here is derived from an EMBL/GenBank/DDBJ whole genome shotgun (WGS) entry which is preliminary data.</text>
</comment>
<comment type="subcellular location">
    <subcellularLocation>
        <location evidence="1 4">Cell outer membrane</location>
    </subcellularLocation>
</comment>
<keyword evidence="7" id="KW-0675">Receptor</keyword>
<evidence type="ECO:0000259" key="6">
    <source>
        <dbReference type="Pfam" id="PF07715"/>
    </source>
</evidence>
<feature type="domain" description="TonB-dependent receptor-like beta-barrel" evidence="5">
    <location>
        <begin position="455"/>
        <end position="930"/>
    </location>
</feature>
<sequence length="964" mass="106452">MRKFTHTPLHTIISRFVVGSLLAGGISVTNAQTSDEAIEEVIVTGIRASLQDAIAKKRNADDIRDVINAEDVGKLPDSNVAEALQRITGVQIGRSFGEGSEVSVRGIAANRIELNGQTQVGTGASRSITTFSSLPAEMFSSLEVIKTPTADEVEGGLGAIIRLNTRKPLDGGDNLYVSGKLETLYSDRSGEDAPGGSIYAKNAWTLDSGGRFGATLNITRNERKARQDFMRLKGWAPQNTGIDLDGNGVVENMVEDPDSGQILALNDAAFTPLQTAFAANLQDRTNEAIRTTLQYQSEDGSDWTLDASLAKAVREDQRYQHTTAINARTIARDFRDVTYTADQTAIAATVGNMRANGTPDRGTGLNIQASRAPYEGNTTTFALTNERMLNDRLMMTAQAAYGKGDQMNDQIYATVVWGQFNTLPFIQYDFGAGTDLPNVVGHSRSQDLSDETRQDLLDPTHMKLNGILYQDQHEQNIAKSFKLDFDLDVEIGNINQIEFGTRIANRTGERYRNRGKDNQNVPEDGILAGLKFPALEEYIGGRMIVMPYGEDMFDGASGDFLRDYVAIDAGWMMTMGDEMQTIGGTTKARDNIWGFETEEDTQAVYAMANFEGVGSGGIFDGLSYSGNFGARYVRTDQWAQAYELQPDGSFKLVEEEASYNNFLPSVNVALALTDDVLLRVAAGKAMARAAMRDIAPMTTLFFFTQSGNIGNKDLVPEKVTQFDISLEYYIPDGGLISAAFFTKSYKDAIEDGFIQRCIAARDPSEGIEVRDDGTFCSDEDNFTIIGDATAPDFGVGSHIYYNLATKVNAGNSRLKGFELAYDRPLDFLPYPLSNMGVQLNYTYTDSSLLQLTRTGYPVGLQDFSENSYNSIVYYEDDKFSARLAYNYRDDYYDNLTQANAAQFQKPYASLDGKVTYKINKKWDISLQAQNMTNEATQMYQEIEERLTDYTLNDTMIRFTLQGKL</sequence>
<feature type="domain" description="TonB-dependent receptor plug" evidence="6">
    <location>
        <begin position="57"/>
        <end position="150"/>
    </location>
</feature>
<dbReference type="InterPro" id="IPR037066">
    <property type="entry name" value="Plug_dom_sf"/>
</dbReference>
<accession>A0A520LLH5</accession>
<dbReference type="InterPro" id="IPR000531">
    <property type="entry name" value="Beta-barrel_TonB"/>
</dbReference>
<dbReference type="Gene3D" id="2.40.170.20">
    <property type="entry name" value="TonB-dependent receptor, beta-barrel domain"/>
    <property type="match status" value="1"/>
</dbReference>
<comment type="similarity">
    <text evidence="4">Belongs to the TonB-dependent receptor family.</text>
</comment>
<evidence type="ECO:0000259" key="5">
    <source>
        <dbReference type="Pfam" id="PF00593"/>
    </source>
</evidence>
<name>A0A520LLH5_9GAMM</name>
<dbReference type="GO" id="GO:0009279">
    <property type="term" value="C:cell outer membrane"/>
    <property type="evidence" value="ECO:0007669"/>
    <property type="project" value="UniProtKB-SubCell"/>
</dbReference>
<reference evidence="7 8" key="1">
    <citation type="submission" date="2019-02" db="EMBL/GenBank/DDBJ databases">
        <title>Prokaryotic population dynamics and viral predation in marine succession experiment using metagenomics: the confinement effect.</title>
        <authorList>
            <person name="Haro-Moreno J.M."/>
            <person name="Rodriguez-Valera F."/>
            <person name="Lopez-Perez M."/>
        </authorList>
    </citation>
    <scope>NUCLEOTIDE SEQUENCE [LARGE SCALE GENOMIC DNA]</scope>
    <source>
        <strain evidence="7">MED-G169</strain>
    </source>
</reference>
<dbReference type="NCBIfam" id="TIGR01782">
    <property type="entry name" value="TonB-Xanth-Caul"/>
    <property type="match status" value="1"/>
</dbReference>
<keyword evidence="3" id="KW-0998">Cell outer membrane</keyword>
<dbReference type="Pfam" id="PF00593">
    <property type="entry name" value="TonB_dep_Rec_b-barrel"/>
    <property type="match status" value="1"/>
</dbReference>
<dbReference type="PANTHER" id="PTHR40980">
    <property type="entry name" value="PLUG DOMAIN-CONTAINING PROTEIN"/>
    <property type="match status" value="1"/>
</dbReference>
<dbReference type="InterPro" id="IPR010104">
    <property type="entry name" value="TonB_rcpt_bac"/>
</dbReference>
<dbReference type="AlphaFoldDB" id="A0A520LLH5"/>
<dbReference type="InterPro" id="IPR036942">
    <property type="entry name" value="Beta-barrel_TonB_sf"/>
</dbReference>